<feature type="compositionally biased region" description="Low complexity" evidence="1">
    <location>
        <begin position="34"/>
        <end position="51"/>
    </location>
</feature>
<organism evidence="2 3">
    <name type="scientific">Actinokineospora diospyrosa</name>
    <dbReference type="NCBI Taxonomy" id="103728"/>
    <lineage>
        <taxon>Bacteria</taxon>
        <taxon>Bacillati</taxon>
        <taxon>Actinomycetota</taxon>
        <taxon>Actinomycetes</taxon>
        <taxon>Pseudonocardiales</taxon>
        <taxon>Pseudonocardiaceae</taxon>
        <taxon>Actinokineospora</taxon>
    </lineage>
</organism>
<keyword evidence="3" id="KW-1185">Reference proteome</keyword>
<feature type="region of interest" description="Disordered" evidence="1">
    <location>
        <begin position="1"/>
        <end position="51"/>
    </location>
</feature>
<sequence>MAPAQDRSGQAGARHRPALDPVQGGARPPYSGLARSVSVPVSPPVASRVIL</sequence>
<evidence type="ECO:0000313" key="3">
    <source>
        <dbReference type="Proteomes" id="UP001205185"/>
    </source>
</evidence>
<proteinExistence type="predicted"/>
<protein>
    <submittedName>
        <fullName evidence="2">Uncharacterized protein</fullName>
    </submittedName>
</protein>
<dbReference type="EMBL" id="JAMTCO010000024">
    <property type="protein sequence ID" value="MCP2274366.1"/>
    <property type="molecule type" value="Genomic_DNA"/>
</dbReference>
<name>A0ABT1IQE0_9PSEU</name>
<comment type="caution">
    <text evidence="2">The sequence shown here is derived from an EMBL/GenBank/DDBJ whole genome shotgun (WGS) entry which is preliminary data.</text>
</comment>
<accession>A0ABT1IQE0</accession>
<gene>
    <name evidence="2" type="ORF">LV75_006901</name>
</gene>
<evidence type="ECO:0000313" key="2">
    <source>
        <dbReference type="EMBL" id="MCP2274366.1"/>
    </source>
</evidence>
<dbReference type="Proteomes" id="UP001205185">
    <property type="component" value="Unassembled WGS sequence"/>
</dbReference>
<reference evidence="2 3" key="1">
    <citation type="submission" date="2022-06" db="EMBL/GenBank/DDBJ databases">
        <title>Genomic Encyclopedia of Archaeal and Bacterial Type Strains, Phase II (KMG-II): from individual species to whole genera.</title>
        <authorList>
            <person name="Goeker M."/>
        </authorList>
    </citation>
    <scope>NUCLEOTIDE SEQUENCE [LARGE SCALE GENOMIC DNA]</scope>
    <source>
        <strain evidence="2 3">DSM 44255</strain>
    </source>
</reference>
<evidence type="ECO:0000256" key="1">
    <source>
        <dbReference type="SAM" id="MobiDB-lite"/>
    </source>
</evidence>